<reference evidence="1" key="2">
    <citation type="submission" date="2020-01" db="EMBL/GenBank/DDBJ databases">
        <authorList>
            <person name="Algora L."/>
            <person name="Schniete J.K."/>
            <person name="MacFadyen A."/>
            <person name="Hoskisson P.A."/>
            <person name="Hunter I.S."/>
            <person name="Herron P.R."/>
        </authorList>
    </citation>
    <scope>NUCLEOTIDE SEQUENCE</scope>
    <source>
        <strain evidence="1">ATCC 10970</strain>
    </source>
</reference>
<evidence type="ECO:0000313" key="1">
    <source>
        <dbReference type="EMBL" id="QST85345.1"/>
    </source>
</evidence>
<sequence length="49" mass="5209">MVADTTAAAAKALGRVGISADIPPAYTQLATWRSRPLPDTVRRSAATRR</sequence>
<protein>
    <submittedName>
        <fullName evidence="1">Uncharacterized protein</fullName>
    </submittedName>
</protein>
<evidence type="ECO:0000313" key="2">
    <source>
        <dbReference type="Proteomes" id="UP000011074"/>
    </source>
</evidence>
<dbReference type="Proteomes" id="UP000011074">
    <property type="component" value="Chromosome"/>
</dbReference>
<dbReference type="EMBL" id="CP048261">
    <property type="protein sequence ID" value="QST85345.1"/>
    <property type="molecule type" value="Genomic_DNA"/>
</dbReference>
<accession>A0A8A1V495</accession>
<reference evidence="1" key="1">
    <citation type="submission" date="2012-12" db="EMBL/GenBank/DDBJ databases">
        <authorList>
            <person name="Pethick F.E."/>
            <person name="MacFadyen A.C."/>
            <person name="Tang Z."/>
            <person name="Sangal V."/>
            <person name="Tze-Tze L."/>
            <person name="Chu J."/>
            <person name="Guo M."/>
            <person name="Kirby R."/>
            <person name="Hoskisson P.A."/>
            <person name="Herron P.R."/>
            <person name="Hunter I.S."/>
        </authorList>
    </citation>
    <scope>NUCLEOTIDE SEQUENCE</scope>
    <source>
        <strain evidence="1">ATCC 10970</strain>
    </source>
</reference>
<dbReference type="GeneID" id="66860134"/>
<organism evidence="1 2">
    <name type="scientific">Streptomyces rimosus subsp. rimosus (strain ATCC 10970 / DSM 40260 / JCM 4667 / NRRL 2234)</name>
    <dbReference type="NCBI Taxonomy" id="1265868"/>
    <lineage>
        <taxon>Bacteria</taxon>
        <taxon>Bacillati</taxon>
        <taxon>Actinomycetota</taxon>
        <taxon>Actinomycetes</taxon>
        <taxon>Kitasatosporales</taxon>
        <taxon>Streptomycetaceae</taxon>
        <taxon>Streptomyces</taxon>
    </lineage>
</organism>
<reference evidence="1" key="3">
    <citation type="journal article" date="2021" name="bioRxiv">
        <title>Bilateral symmetry of linear streptomycete chromosomes.</title>
        <authorList>
            <person name="Algora-Gallardo L."/>
            <person name="Schniete J.K."/>
            <person name="Mark D.R."/>
            <person name="Hunter I.S."/>
            <person name="Herron P.R."/>
        </authorList>
    </citation>
    <scope>NUCLEOTIDE SEQUENCE</scope>
    <source>
        <strain evidence="1">ATCC 10970</strain>
    </source>
</reference>
<dbReference type="AlphaFoldDB" id="A0A8A1V495"/>
<gene>
    <name evidence="1" type="ORF">SRIM_039155</name>
</gene>
<dbReference type="RefSeq" id="WP_156100281.1">
    <property type="nucleotide sequence ID" value="NZ_CP048261.1"/>
</dbReference>
<name>A0A8A1V495_STRR1</name>
<proteinExistence type="predicted"/>